<protein>
    <submittedName>
        <fullName evidence="2">Uncharacterized protein</fullName>
    </submittedName>
</protein>
<reference evidence="2" key="1">
    <citation type="submission" date="2021-06" db="EMBL/GenBank/DDBJ databases">
        <title>Parelaphostrongylus tenuis whole genome reference sequence.</title>
        <authorList>
            <person name="Garwood T.J."/>
            <person name="Larsen P.A."/>
            <person name="Fountain-Jones N.M."/>
            <person name="Garbe J.R."/>
            <person name="Macchietto M.G."/>
            <person name="Kania S.A."/>
            <person name="Gerhold R.W."/>
            <person name="Richards J.E."/>
            <person name="Wolf T.M."/>
        </authorList>
    </citation>
    <scope>NUCLEOTIDE SEQUENCE</scope>
    <source>
        <strain evidence="2">MNPRO001-30</strain>
        <tissue evidence="2">Meninges</tissue>
    </source>
</reference>
<proteinExistence type="predicted"/>
<feature type="region of interest" description="Disordered" evidence="1">
    <location>
        <begin position="1"/>
        <end position="24"/>
    </location>
</feature>
<evidence type="ECO:0000313" key="2">
    <source>
        <dbReference type="EMBL" id="KAJ1363278.1"/>
    </source>
</evidence>
<evidence type="ECO:0000256" key="1">
    <source>
        <dbReference type="SAM" id="MobiDB-lite"/>
    </source>
</evidence>
<dbReference type="Proteomes" id="UP001196413">
    <property type="component" value="Unassembled WGS sequence"/>
</dbReference>
<evidence type="ECO:0000313" key="3">
    <source>
        <dbReference type="Proteomes" id="UP001196413"/>
    </source>
</evidence>
<dbReference type="EMBL" id="JAHQIW010004658">
    <property type="protein sequence ID" value="KAJ1363278.1"/>
    <property type="molecule type" value="Genomic_DNA"/>
</dbReference>
<dbReference type="AlphaFoldDB" id="A0AAD5MV33"/>
<accession>A0AAD5MV33</accession>
<sequence>MDETSNNNRKASTSSTSRSIPSPVPRCHAAAAAVYSANVPSSSPVCPPLVLISGIVFDLQTIPTRNQCSNITGKYGVNVIQNE</sequence>
<gene>
    <name evidence="2" type="ORF">KIN20_023115</name>
</gene>
<comment type="caution">
    <text evidence="2">The sequence shown here is derived from an EMBL/GenBank/DDBJ whole genome shotgun (WGS) entry which is preliminary data.</text>
</comment>
<name>A0AAD5MV33_PARTN</name>
<keyword evidence="3" id="KW-1185">Reference proteome</keyword>
<organism evidence="2 3">
    <name type="scientific">Parelaphostrongylus tenuis</name>
    <name type="common">Meningeal worm</name>
    <dbReference type="NCBI Taxonomy" id="148309"/>
    <lineage>
        <taxon>Eukaryota</taxon>
        <taxon>Metazoa</taxon>
        <taxon>Ecdysozoa</taxon>
        <taxon>Nematoda</taxon>
        <taxon>Chromadorea</taxon>
        <taxon>Rhabditida</taxon>
        <taxon>Rhabditina</taxon>
        <taxon>Rhabditomorpha</taxon>
        <taxon>Strongyloidea</taxon>
        <taxon>Metastrongylidae</taxon>
        <taxon>Parelaphostrongylus</taxon>
    </lineage>
</organism>